<evidence type="ECO:0000313" key="2">
    <source>
        <dbReference type="EMBL" id="MBM6661401.1"/>
    </source>
</evidence>
<evidence type="ECO:0000259" key="1">
    <source>
        <dbReference type="Pfam" id="PF19266"/>
    </source>
</evidence>
<protein>
    <recommendedName>
        <fullName evidence="1">Contractile injection system tube protein N-terminal domain-containing protein</fullName>
    </recommendedName>
</protein>
<organism evidence="2 3">
    <name type="scientific">Marseilla massiliensis</name>
    <dbReference type="NCBI Taxonomy" id="1841864"/>
    <lineage>
        <taxon>Bacteria</taxon>
        <taxon>Pseudomonadati</taxon>
        <taxon>Bacteroidota</taxon>
        <taxon>Bacteroidia</taxon>
        <taxon>Bacteroidales</taxon>
        <taxon>Prevotellaceae</taxon>
        <taxon>Marseilla</taxon>
    </lineage>
</organism>
<dbReference type="Proteomes" id="UP000764045">
    <property type="component" value="Unassembled WGS sequence"/>
</dbReference>
<sequence>MQKIILSAYTDNQFKDEHGSPLKFPIDPEQISLGKNILYREDKQLGNTGGNIRFERYGPTTLSLNFVIDCSGVAEGIEKGERVYDKVKEITDLLYIYKNKGHSPSYVMVSYGELLFKGRLAQMGTKYTMFTTKGIPLQAKIELSFKGYMCSEEERKKYSKQSPDMSQLITVKAGETLPYLCHKIYSDSLLVREVARFNNLDGFRNIPAGTELLFPPLKKE</sequence>
<feature type="domain" description="Contractile injection system tube protein N-terminal" evidence="1">
    <location>
        <begin position="2"/>
        <end position="154"/>
    </location>
</feature>
<gene>
    <name evidence="2" type="ORF">H6B30_06485</name>
</gene>
<name>A0A938WM98_9BACT</name>
<dbReference type="RefSeq" id="WP_204428378.1">
    <property type="nucleotide sequence ID" value="NZ_JACJJL010000008.1"/>
</dbReference>
<dbReference type="Pfam" id="PF19266">
    <property type="entry name" value="CIS_tube"/>
    <property type="match status" value="1"/>
</dbReference>
<reference evidence="2 3" key="1">
    <citation type="journal article" date="2021" name="Sci. Rep.">
        <title>The distribution of antibiotic resistance genes in chicken gut microbiota commensals.</title>
        <authorList>
            <person name="Juricova H."/>
            <person name="Matiasovicova J."/>
            <person name="Kubasova T."/>
            <person name="Cejkova D."/>
            <person name="Rychlik I."/>
        </authorList>
    </citation>
    <scope>NUCLEOTIDE SEQUENCE [LARGE SCALE GENOMIC DNA]</scope>
    <source>
        <strain evidence="2 3">An819</strain>
    </source>
</reference>
<dbReference type="InterPro" id="IPR045361">
    <property type="entry name" value="CIS_tube_prot_N"/>
</dbReference>
<accession>A0A938WM98</accession>
<keyword evidence="3" id="KW-1185">Reference proteome</keyword>
<dbReference type="EMBL" id="JACJJL010000008">
    <property type="protein sequence ID" value="MBM6661401.1"/>
    <property type="molecule type" value="Genomic_DNA"/>
</dbReference>
<proteinExistence type="predicted"/>
<dbReference type="AlphaFoldDB" id="A0A938WM98"/>
<evidence type="ECO:0000313" key="3">
    <source>
        <dbReference type="Proteomes" id="UP000764045"/>
    </source>
</evidence>
<comment type="caution">
    <text evidence="2">The sequence shown here is derived from an EMBL/GenBank/DDBJ whole genome shotgun (WGS) entry which is preliminary data.</text>
</comment>